<dbReference type="RefSeq" id="WP_139858661.1">
    <property type="nucleotide sequence ID" value="NZ_CAADFC020000005.1"/>
</dbReference>
<dbReference type="EMBL" id="CAADFC020000005">
    <property type="protein sequence ID" value="VIO68053.1"/>
    <property type="molecule type" value="Genomic_DNA"/>
</dbReference>
<evidence type="ECO:0000259" key="2">
    <source>
        <dbReference type="Pfam" id="PF17803"/>
    </source>
</evidence>
<gene>
    <name evidence="3" type="primary">exsH_3</name>
    <name evidence="3" type="ORF">CI1B_18370</name>
</gene>
<dbReference type="NCBIfam" id="TIGR01965">
    <property type="entry name" value="VCBS_repeat"/>
    <property type="match status" value="7"/>
</dbReference>
<dbReference type="GO" id="GO:0016798">
    <property type="term" value="F:hydrolase activity, acting on glycosyl bonds"/>
    <property type="evidence" value="ECO:0007669"/>
    <property type="project" value="UniProtKB-KW"/>
</dbReference>
<dbReference type="InterPro" id="IPR010221">
    <property type="entry name" value="VCBS_dom"/>
</dbReference>
<dbReference type="InterPro" id="IPR011049">
    <property type="entry name" value="Serralysin-like_metalloprot_C"/>
</dbReference>
<comment type="caution">
    <text evidence="3">The sequence shown here is derived from an EMBL/GenBank/DDBJ whole genome shotgun (WGS) entry which is preliminary data.</text>
</comment>
<dbReference type="Pfam" id="PF17803">
    <property type="entry name" value="Cadherin_4"/>
    <property type="match status" value="2"/>
</dbReference>
<proteinExistence type="predicted"/>
<dbReference type="InterPro" id="IPR013783">
    <property type="entry name" value="Ig-like_fold"/>
</dbReference>
<dbReference type="Gene3D" id="2.60.40.10">
    <property type="entry name" value="Immunoglobulins"/>
    <property type="match status" value="2"/>
</dbReference>
<dbReference type="SUPFAM" id="SSF51120">
    <property type="entry name" value="beta-Roll"/>
    <property type="match status" value="1"/>
</dbReference>
<sequence length="1809" mass="184969">MNFVDKFGGSLPKLDAHGGAVHVESISTHAPAGAIVVEDGHFLFTADFKRAGLDLVLSNADRELVLHDYFKGEKRAALASPDGAHLTGDLVNALTGYTQYAQAGGAADPPKVIGHVTKLTGSATAVRNGVPVVLNQGDNVYKGDVVQSGADSTLGITFIDGTVFGLGSNAKMVLNEMVYDPNGSSNASFMSLVQGTISFVAGATAKHGDMKVDTPVATMGIRGTAVLVEIDFDVQGTGAVPPAKFQVLVEPDGTTGSYILFDKTTLNPIATVNQAGTQTIVNSQGTVSFLSSPQLSADAQKLISDVFALKFTDNTNPNTKLTTNFTDTVVPMTTGFKFASGDIVAQAVFVVTSGNASPEAIGNRGIDHVPGPPETVTFNAAFTERAGQTHGTQLDTASNVIRWADPNPGDVPSAMVSFTSFTYQNAQNDDVTSSLTATQLAAIHAVEIPLLLEHNPANRNFGSATWTYSLPDGAFDFLAAGETLTLTYTARVDNNFAPSNETAFKTFTITITGTNDAPVVTSAVQTAGITEIAETTHSSDPDTASGTITFSDTDLTDTHTVVIAGVTESGVTTGIADHATVLGWLSLGNLTDSTDGVTGSRSWTFSAADNTFDYLAAGETLTLTYTVEIDDHQGGVVTLPVTITITGTDDTPVITSSTQSAALTEADAATGSADPDTASGTVTFTDVDLSDTHSVTISGVTETGVTSGLPDEATVLSWLSLGALSDSTGGVTGSRDWTFSAADNSFDYLAVGETLTLTYTIEVDDHHGGVVTQPVTITITGTNDTPVITSAPQAAVIPEASATTGSDQPDVASGTVTFADVDRSDTHSLTITGVSESGATGGLADAATVLSWLSLGALTDSTGGVAGSNGWTFSAPDKNFDYLAEGETLTLTYTVQLVDHHGGVVTAPITITINGSNDAPTLGDVNAGTLTDTADNDSFGALAGTLQGHDVDDGETATLTYAALDADHLPVNTAVAGLYGSLTVNADGTYSYVPNAAAINALAAGSYADTFTVETIDAHGAVGTATLTIDVTGANDAPITTVDAVSIAGNTGSVTANLLANDSDAEHDVLSIAGVGTDNATPGQFTVEGIYGELVVDPVTGTYTYTLGVTAAQAAAVAALPEGDSGLEQFTYTASDGALGTYGHLTVAVTGINDAPTFTGHDLASSYQSGSGPVALADGITVQDVDSANYDGGSLTATVTSGGHDGDTLTIVGNPYISVDADNNVMFDADGDGSGAAVSIGTLIDGVGGLTINLNDHADDAAVAALAQAIEFESSNTTLEAGTRVVTFTLHDGGGTNGHDSSSFTASVNVSGNHAATIEGKSTGVVYEDDHVVIPSGQTIANDVDSGTLTVQDPDAGESYFLPVDPANLTGTYGDFTFDPDSGQWTYTLVHERVDQLAAGQIEHDTLTVTTADGTTQDITIEVNGTNDAPIVSAKDLAPIYAPDAGAVPLVNDVTVSDIDSSDFNGGSLSASIVDGRHDGDFLTIAGDQYISVSGTTVMFDADGDGSGEAVAIGTLSDSIDPAIDLNGNATSDAVAHLIQAIRFQSIDANPVAGQRTIEFTLNDGDGVDHNGHDTGSAYATVNVDQAPLILTDNLQIFEEGQTITIGGLSVSDADAGPTESFTFDAESAGGFVTPSNETGSLDDINGTLNSGLTYAPGPNLPLSDKIALTVTDGFGAKDTVNLIFNVTGEGDVTLQGTDGKDVIIATGYTDTLSGGAGADQFVFRAGTGNDTITDFTPGQDKIDLFDNTPFTAGDTESFNAWINDNSAVEQVGSDTLIHLDIGDSIRLSNVDRTNLHINDFILHPGVIT</sequence>
<feature type="domain" description="RapA2 cadherin-like" evidence="2">
    <location>
        <begin position="908"/>
        <end position="992"/>
    </location>
</feature>
<keyword evidence="3" id="KW-0326">Glycosidase</keyword>
<dbReference type="Pfam" id="PF04773">
    <property type="entry name" value="FecR"/>
    <property type="match status" value="1"/>
</dbReference>
<dbReference type="InterPro" id="IPR040853">
    <property type="entry name" value="RapA2_cadherin-like"/>
</dbReference>
<dbReference type="EC" id="3.2.1.-" evidence="3"/>
<evidence type="ECO:0000313" key="3">
    <source>
        <dbReference type="EMBL" id="VIO68053.1"/>
    </source>
</evidence>
<dbReference type="Proteomes" id="UP000328092">
    <property type="component" value="Unassembled WGS sequence"/>
</dbReference>
<dbReference type="PANTHER" id="PTHR38731">
    <property type="entry name" value="LIPL45-RELATED LIPOPROTEIN-RELATED"/>
    <property type="match status" value="1"/>
</dbReference>
<accession>A0A508SZJ4</accession>
<feature type="domain" description="RapA2 cadherin-like" evidence="2">
    <location>
        <begin position="1025"/>
        <end position="1105"/>
    </location>
</feature>
<organism evidence="3 4">
    <name type="scientific">Bradyrhizobium ivorense</name>
    <dbReference type="NCBI Taxonomy" id="2511166"/>
    <lineage>
        <taxon>Bacteria</taxon>
        <taxon>Pseudomonadati</taxon>
        <taxon>Pseudomonadota</taxon>
        <taxon>Alphaproteobacteria</taxon>
        <taxon>Hyphomicrobiales</taxon>
        <taxon>Nitrobacteraceae</taxon>
        <taxon>Bradyrhizobium</taxon>
    </lineage>
</organism>
<feature type="domain" description="FecR protein" evidence="1">
    <location>
        <begin position="144"/>
        <end position="229"/>
    </location>
</feature>
<name>A0A508SZJ4_9BRAD</name>
<dbReference type="InterPro" id="IPR006860">
    <property type="entry name" value="FecR"/>
</dbReference>
<dbReference type="OrthoDB" id="5593939at2"/>
<reference evidence="3" key="1">
    <citation type="submission" date="2019-02" db="EMBL/GenBank/DDBJ databases">
        <authorList>
            <person name="Pothier F.J."/>
        </authorList>
    </citation>
    <scope>NUCLEOTIDE SEQUENCE</scope>
    <source>
        <strain evidence="3">CI-1B</strain>
    </source>
</reference>
<evidence type="ECO:0000313" key="4">
    <source>
        <dbReference type="Proteomes" id="UP000328092"/>
    </source>
</evidence>
<evidence type="ECO:0000259" key="1">
    <source>
        <dbReference type="Pfam" id="PF04773"/>
    </source>
</evidence>
<keyword evidence="3" id="KW-0378">Hydrolase</keyword>
<keyword evidence="4" id="KW-1185">Reference proteome</keyword>
<protein>
    <submittedName>
        <fullName evidence="3">Endo-1,3-1,4-beta-glycanase ExsH</fullName>
        <ecNumber evidence="3">3.2.1.-</ecNumber>
    </submittedName>
</protein>